<dbReference type="Gene3D" id="1.10.10.2840">
    <property type="entry name" value="PucR C-terminal helix-turn-helix domain"/>
    <property type="match status" value="1"/>
</dbReference>
<evidence type="ECO:0000313" key="3">
    <source>
        <dbReference type="EMBL" id="MFC2949161.1"/>
    </source>
</evidence>
<dbReference type="EMBL" id="JBHRRZ010000032">
    <property type="protein sequence ID" value="MFC2949161.1"/>
    <property type="molecule type" value="Genomic_DNA"/>
</dbReference>
<sequence length="613" mass="70432">MGTNLSSTNLNAIFELPKEEALKSFYERMITIPITAISSLKKELATTVGVDRSKGIFIRYGWHNGVSDGEKVLTFPWENEHDLIYAGPQLHMLHGYVDNVEVDDVEYDKEKDLQSIKVSWYNSFEVDEFLKSGNQSEKPVCHTMCGYASGYLSTVLNRTIIVMETKCRAMGHDNCEVTCMPMEKWGKELEDEYRYYQSTSMIQELDEITAKLKTERDYLNKAYKINRKLIDELLSKRGLERIVDILYKTTGLPTFIENEDHQIMVKSGGAELDTDIDLEKLNTETTSFISISPEEGILRTPIYFEQRIKGYCSFLYSEGNKPNDLEYMILDQASLTASIIMLNENIKINTEQNIRRGFLSDVLSNRLEKDELYKIAYYLNFNSDDSYWMLTMETNVNTSEVSHEIEVNEELIRHINSFFKQRNINTIVTQKSGNIIMLIDHSSFEKVYMKRSKFIKQLLKDCARRYADYTFYAGVSSVVQNIDQIPVLHDETLAALKAKNPNEQVQYFEDLGIESVLFQIPDESLINRFVNKQVGALLEADKNSDLIQTLYAYVENGLNINNTAKAIAMSISGLRYRLSKISEILDIDLDDTRSVFSVYMALNVLKAKGKITI</sequence>
<organism evidence="3 4">
    <name type="scientific">Virgibacillus sediminis</name>
    <dbReference type="NCBI Taxonomy" id="202260"/>
    <lineage>
        <taxon>Bacteria</taxon>
        <taxon>Bacillati</taxon>
        <taxon>Bacillota</taxon>
        <taxon>Bacilli</taxon>
        <taxon>Bacillales</taxon>
        <taxon>Bacillaceae</taxon>
        <taxon>Virgibacillus</taxon>
    </lineage>
</organism>
<comment type="caution">
    <text evidence="3">The sequence shown here is derived from an EMBL/GenBank/DDBJ whole genome shotgun (WGS) entry which is preliminary data.</text>
</comment>
<dbReference type="Pfam" id="PF13556">
    <property type="entry name" value="HTH_30"/>
    <property type="match status" value="1"/>
</dbReference>
<evidence type="ECO:0000259" key="2">
    <source>
        <dbReference type="SMART" id="SM00989"/>
    </source>
</evidence>
<dbReference type="PANTHER" id="PTHR33744">
    <property type="entry name" value="CARBOHYDRATE DIACID REGULATOR"/>
    <property type="match status" value="1"/>
</dbReference>
<dbReference type="InterPro" id="IPR024096">
    <property type="entry name" value="NO_sig/Golgi_transp_ligand-bd"/>
</dbReference>
<comment type="similarity">
    <text evidence="1">Belongs to the CdaR family.</text>
</comment>
<dbReference type="InterPro" id="IPR051448">
    <property type="entry name" value="CdaR-like_regulators"/>
</dbReference>
<dbReference type="Pfam" id="PF17853">
    <property type="entry name" value="GGDEF_2"/>
    <property type="match status" value="1"/>
</dbReference>
<name>A0ABV7A856_9BACI</name>
<dbReference type="InterPro" id="IPR025736">
    <property type="entry name" value="PucR_C-HTH_dom"/>
</dbReference>
<reference evidence="4" key="1">
    <citation type="journal article" date="2019" name="Int. J. Syst. Evol. Microbiol.">
        <title>The Global Catalogue of Microorganisms (GCM) 10K type strain sequencing project: providing services to taxonomists for standard genome sequencing and annotation.</title>
        <authorList>
            <consortium name="The Broad Institute Genomics Platform"/>
            <consortium name="The Broad Institute Genome Sequencing Center for Infectious Disease"/>
            <person name="Wu L."/>
            <person name="Ma J."/>
        </authorList>
    </citation>
    <scope>NUCLEOTIDE SEQUENCE [LARGE SCALE GENOMIC DNA]</scope>
    <source>
        <strain evidence="4">KCTC 13193</strain>
    </source>
</reference>
<dbReference type="SUPFAM" id="SSF111126">
    <property type="entry name" value="Ligand-binding domain in the NO signalling and Golgi transport"/>
    <property type="match status" value="1"/>
</dbReference>
<dbReference type="Pfam" id="PF02830">
    <property type="entry name" value="V4R"/>
    <property type="match status" value="1"/>
</dbReference>
<gene>
    <name evidence="3" type="ORF">ACFODW_12545</name>
</gene>
<dbReference type="Pfam" id="PF06505">
    <property type="entry name" value="XylR_N"/>
    <property type="match status" value="1"/>
</dbReference>
<dbReference type="Proteomes" id="UP001595387">
    <property type="component" value="Unassembled WGS sequence"/>
</dbReference>
<dbReference type="InterPro" id="IPR010523">
    <property type="entry name" value="XylR_N"/>
</dbReference>
<evidence type="ECO:0000256" key="1">
    <source>
        <dbReference type="ARBA" id="ARBA00006754"/>
    </source>
</evidence>
<dbReference type="InterPro" id="IPR042070">
    <property type="entry name" value="PucR_C-HTH_sf"/>
</dbReference>
<dbReference type="SMART" id="SM00989">
    <property type="entry name" value="V4R"/>
    <property type="match status" value="1"/>
</dbReference>
<dbReference type="InterPro" id="IPR041522">
    <property type="entry name" value="CdaR_GGDEF"/>
</dbReference>
<accession>A0ABV7A856</accession>
<feature type="domain" description="4-vinyl reductase 4VR" evidence="2">
    <location>
        <begin position="119"/>
        <end position="181"/>
    </location>
</feature>
<dbReference type="PANTHER" id="PTHR33744:SF1">
    <property type="entry name" value="DNA-BINDING TRANSCRIPTIONAL ACTIVATOR ADER"/>
    <property type="match status" value="1"/>
</dbReference>
<protein>
    <submittedName>
        <fullName evidence="3">XylR N-terminal domain-containing protein</fullName>
    </submittedName>
</protein>
<evidence type="ECO:0000313" key="4">
    <source>
        <dbReference type="Proteomes" id="UP001595387"/>
    </source>
</evidence>
<dbReference type="Gene3D" id="3.30.1380.20">
    <property type="entry name" value="Trafficking protein particle complex subunit 3"/>
    <property type="match status" value="1"/>
</dbReference>
<proteinExistence type="inferred from homology"/>
<keyword evidence="4" id="KW-1185">Reference proteome</keyword>
<dbReference type="InterPro" id="IPR004096">
    <property type="entry name" value="V4R"/>
</dbReference>
<dbReference type="RefSeq" id="WP_390306977.1">
    <property type="nucleotide sequence ID" value="NZ_JBHRRZ010000032.1"/>
</dbReference>